<dbReference type="EMBL" id="CALNXI010000775">
    <property type="protein sequence ID" value="CAH3046000.1"/>
    <property type="molecule type" value="Genomic_DNA"/>
</dbReference>
<dbReference type="Pfam" id="PF13424">
    <property type="entry name" value="TPR_12"/>
    <property type="match status" value="3"/>
</dbReference>
<evidence type="ECO:0000259" key="2">
    <source>
        <dbReference type="Pfam" id="PF12770"/>
    </source>
</evidence>
<reference evidence="3 4" key="1">
    <citation type="submission" date="2022-05" db="EMBL/GenBank/DDBJ databases">
        <authorList>
            <consortium name="Genoscope - CEA"/>
            <person name="William W."/>
        </authorList>
    </citation>
    <scope>NUCLEOTIDE SEQUENCE [LARGE SCALE GENOMIC DNA]</scope>
</reference>
<dbReference type="InterPro" id="IPR011990">
    <property type="entry name" value="TPR-like_helical_dom_sf"/>
</dbReference>
<evidence type="ECO:0000256" key="1">
    <source>
        <dbReference type="PROSITE-ProRule" id="PRU00339"/>
    </source>
</evidence>
<evidence type="ECO:0000313" key="4">
    <source>
        <dbReference type="Proteomes" id="UP001159427"/>
    </source>
</evidence>
<dbReference type="SUPFAM" id="SSF48452">
    <property type="entry name" value="TPR-like"/>
    <property type="match status" value="2"/>
</dbReference>
<gene>
    <name evidence="3" type="ORF">PEVE_00041160</name>
</gene>
<dbReference type="Pfam" id="PF12770">
    <property type="entry name" value="CHAT"/>
    <property type="match status" value="1"/>
</dbReference>
<dbReference type="PANTHER" id="PTHR10098">
    <property type="entry name" value="RAPSYN-RELATED"/>
    <property type="match status" value="1"/>
</dbReference>
<proteinExistence type="predicted"/>
<evidence type="ECO:0000313" key="3">
    <source>
        <dbReference type="EMBL" id="CAH3046000.1"/>
    </source>
</evidence>
<comment type="caution">
    <text evidence="3">The sequence shown here is derived from an EMBL/GenBank/DDBJ whole genome shotgun (WGS) entry which is preliminary data.</text>
</comment>
<dbReference type="InterPro" id="IPR019734">
    <property type="entry name" value="TPR_rpt"/>
</dbReference>
<dbReference type="PANTHER" id="PTHR10098:SF106">
    <property type="entry name" value="TETRATRICOPEPTIDE REPEAT PROTEIN 28-LIKE PROTEIN"/>
    <property type="match status" value="1"/>
</dbReference>
<sequence length="766" mass="84848">MSKKRRASGKRGFAKEEESYLRPATMLQSEGKYWEAMEYYDQALMDAIAGGDPDMETTVYTQMANTLHSLGKHQEAMVCHEQALMAAVTTGDVDREAAVYTNIGNSLRGWDKHGQAIDCYEESRLLAAASGNQGLEADCSTNIANALQGLGKYEDPIGCHEEARMVAVLSGDRTREAATNTNVAETLHCLDEHRLALDYHDEALFIAKEIGDRKGESASYGNVGTTLQFLGENRKALECHAEALTITQEIGDKEREAASFRNLGSTWQCLGSNVKARDCHMKALAISKETGDRQGEAASYGNLGAVFEPLGEYSKAEECHEKAIQLSKKNPLEALHIVEMARARSLAHLMAIQYFGKQFLVTPKSMLGIERIMNKEPSCVCLYISYVKQDMSFWILRTSGVKYRTINVCKDFDRVGAIRNFSEFFAKFRKFSVPPLKNCEDRSLSPVFERRPTAHLSLTTVQDKVAALRLGEADENEQSEPEQDLSQGYQMIVSPVADLLHEPEIIIVPDRCLFNVPFAALKDENGRYLSETYRIRIAPSLTTLKLIQDSPVSYHSRSGALIVGDPQVGDVFYQGCIGSLPPLPSARREAERIGRLLGVQPLLGEHATKRAVLQRIHSVSLIHLAAHGDAERGEIALAPVRSSNGIPQQQDYLLTMSDISKVRLQAKLVVLSCCHSARGDVRVEGVVGIARAFLASGARSVLVALWAIEDEATEQFMNRFYAYLARGRSASEALHQTMKWMRVNGFPEVGQWAPFLLIGDNVQLFS</sequence>
<dbReference type="PROSITE" id="PS50005">
    <property type="entry name" value="TPR"/>
    <property type="match status" value="1"/>
</dbReference>
<dbReference type="Proteomes" id="UP001159427">
    <property type="component" value="Unassembled WGS sequence"/>
</dbReference>
<feature type="domain" description="CHAT" evidence="2">
    <location>
        <begin position="489"/>
        <end position="760"/>
    </location>
</feature>
<dbReference type="Gene3D" id="1.25.40.10">
    <property type="entry name" value="Tetratricopeptide repeat domain"/>
    <property type="match status" value="2"/>
</dbReference>
<name>A0ABN8NAE7_9CNID</name>
<dbReference type="InterPro" id="IPR024983">
    <property type="entry name" value="CHAT_dom"/>
</dbReference>
<keyword evidence="1" id="KW-0802">TPR repeat</keyword>
<feature type="repeat" description="TPR" evidence="1">
    <location>
        <begin position="297"/>
        <end position="330"/>
    </location>
</feature>
<protein>
    <recommendedName>
        <fullName evidence="2">CHAT domain-containing protein</fullName>
    </recommendedName>
</protein>
<keyword evidence="4" id="KW-1185">Reference proteome</keyword>
<accession>A0ABN8NAE7</accession>
<dbReference type="SMART" id="SM00028">
    <property type="entry name" value="TPR"/>
    <property type="match status" value="8"/>
</dbReference>
<organism evidence="3 4">
    <name type="scientific">Porites evermanni</name>
    <dbReference type="NCBI Taxonomy" id="104178"/>
    <lineage>
        <taxon>Eukaryota</taxon>
        <taxon>Metazoa</taxon>
        <taxon>Cnidaria</taxon>
        <taxon>Anthozoa</taxon>
        <taxon>Hexacorallia</taxon>
        <taxon>Scleractinia</taxon>
        <taxon>Fungiina</taxon>
        <taxon>Poritidae</taxon>
        <taxon>Porites</taxon>
    </lineage>
</organism>